<name>A0ABQ9ML52_HEVBR</name>
<feature type="compositionally biased region" description="Polar residues" evidence="1">
    <location>
        <begin position="952"/>
        <end position="969"/>
    </location>
</feature>
<evidence type="ECO:0000313" key="4">
    <source>
        <dbReference type="Proteomes" id="UP001174677"/>
    </source>
</evidence>
<dbReference type="Proteomes" id="UP001174677">
    <property type="component" value="Chromosome 5"/>
</dbReference>
<dbReference type="InterPro" id="IPR012417">
    <property type="entry name" value="CaM-bd_dom_pln"/>
</dbReference>
<feature type="compositionally biased region" description="Polar residues" evidence="1">
    <location>
        <begin position="883"/>
        <end position="910"/>
    </location>
</feature>
<accession>A0ABQ9ML52</accession>
<feature type="compositionally biased region" description="Polar residues" evidence="1">
    <location>
        <begin position="99"/>
        <end position="109"/>
    </location>
</feature>
<proteinExistence type="predicted"/>
<dbReference type="Pfam" id="PF07839">
    <property type="entry name" value="CaM_binding"/>
    <property type="match status" value="2"/>
</dbReference>
<evidence type="ECO:0000259" key="2">
    <source>
        <dbReference type="SMART" id="SM01054"/>
    </source>
</evidence>
<dbReference type="EMBL" id="JARPOI010000005">
    <property type="protein sequence ID" value="KAJ9181037.1"/>
    <property type="molecule type" value="Genomic_DNA"/>
</dbReference>
<dbReference type="PANTHER" id="PTHR33923:SF3">
    <property type="entry name" value="CALMODULIN BINDING PROTEIN PICBP"/>
    <property type="match status" value="1"/>
</dbReference>
<feature type="compositionally biased region" description="Basic residues" evidence="1">
    <location>
        <begin position="354"/>
        <end position="368"/>
    </location>
</feature>
<keyword evidence="4" id="KW-1185">Reference proteome</keyword>
<feature type="region of interest" description="Disordered" evidence="1">
    <location>
        <begin position="394"/>
        <end position="425"/>
    </location>
</feature>
<organism evidence="3 4">
    <name type="scientific">Hevea brasiliensis</name>
    <name type="common">Para rubber tree</name>
    <name type="synonym">Siphonia brasiliensis</name>
    <dbReference type="NCBI Taxonomy" id="3981"/>
    <lineage>
        <taxon>Eukaryota</taxon>
        <taxon>Viridiplantae</taxon>
        <taxon>Streptophyta</taxon>
        <taxon>Embryophyta</taxon>
        <taxon>Tracheophyta</taxon>
        <taxon>Spermatophyta</taxon>
        <taxon>Magnoliopsida</taxon>
        <taxon>eudicotyledons</taxon>
        <taxon>Gunneridae</taxon>
        <taxon>Pentapetalae</taxon>
        <taxon>rosids</taxon>
        <taxon>fabids</taxon>
        <taxon>Malpighiales</taxon>
        <taxon>Euphorbiaceae</taxon>
        <taxon>Crotonoideae</taxon>
        <taxon>Micrandreae</taxon>
        <taxon>Hevea</taxon>
    </lineage>
</organism>
<feature type="region of interest" description="Disordered" evidence="1">
    <location>
        <begin position="343"/>
        <end position="370"/>
    </location>
</feature>
<sequence length="1430" mass="159502">MNPSELVNEADSDYSTTSESLSVTTESSSSCDQNQDIKNRGATEPRRKVKKLRSIKLVRLPSLKLTTRQARVQLDYLSTLASDAASSLQPDKVEISDASPNYMKTTTSSDAKKGSLQKSSRTLVRRSSFKPLKSLTRLSSTKFRRSLMRKSSGGPEMKRKLKKSRSIKAGNRSSIVLPNDADMSSNQLKERSYCDVKNAHFQASSCHFESSLSSNGRSKRSLSNLKPSLAPGNKSMRVITRTSSLRPLRILTKMNSRRTKRPSMKKRSQMLDSSIQKATCSSVLKDSKFPDRLELLPGGSESEGISAMKVCTYSYCSLHGHRHPALPPLKRFVSMRRRQLKTQRSIKLESQSFHRAKRSSKTKKGMRARKMDCHTDAAVPETAHKNRAIRKMAAPKADLNGESIHGGDDEDTNNSESDGENMLEEVSHPHLCLKEKQQLSEFSTAESKVYCTDKKEEGITASNSLTVDHPEHTNIILQNVEDPGPFDDIACTCHEEIPVGGKVHQDVNEGRISSLKFDIYKGDSELNTSGPTASTSLAKEPVDKSRSLATDVFVESRAINDMISSASICEQLGEQTAQIEERNEDSLQDNQFPVTDSEPDCNSWVVEKTQREKQKHVGLWNLIYQHMVSGIASDDEMLPPLDKMDKKEQGEDANTLPAMNDSDSCSHFSGIDQGMEVYDHDRGSHKIQLYQRNAIKLVQEAFDKILSEIPDHSSDDQSINNDSISDKGENIHSASGEIRMSTSFDSGKESIVQDQEEMGLKEYNINEPEGGKTQSNIGSKSNQQAPKSWSNLKKIIILKRFVKALEKVRNFNPQKPRHLPVQLEPEAEKIHLRHQTMEDRKNSEEWMLDYALQQVISTLAPAQKRKVALLVQAFETLVPLPETATSPRSNVDASSHATPVQTFTTSSHETGSGKGKETKFGISLCKTSRPKEEQDQVSDSCTAEEDVPESCSELNEPSSESGSTHTAPTILTSEFTSIGLKQKGADLNHGNGDQNSIAKDDDPASINYCLVELREALDKPSKSADVATSSYDEVSLNGEVLQEVPKEVSLLSASEVQDRDFEFNSETLESDCRIIVTGERSDEPKSQIPKNFEGSIADYNAHTPVSVSKLQEESSKAAEGQTVLQNKFFQQFTPHEESKFSSADLAQEKQVEKQKNMRLWYLIYKHMVSGSASLLEKEPDKEEQADDANTSYGMNNDCSYEGFSQDTDMENHNAGSHKIELQQIEAIRMVEEAIDEILVPGIQDDSPNDHSVSSDVILDQEHLEKQPDKGGVFYISTYIGCPKESYGESNSTKVEQSSMLDPKEPCLNSENGATAEKEKAVFKEGNKPKPPAQKSWCNLKKLILLKRFIKALEKVEKINLREPRFLPLDPEKEAEKVHLRHQDMEDKKNADEWMLDYALQQVVAKLTPARKRKVQLLVEAFETVSPTIGS</sequence>
<feature type="compositionally biased region" description="Low complexity" evidence="1">
    <location>
        <begin position="15"/>
        <end position="30"/>
    </location>
</feature>
<protein>
    <recommendedName>
        <fullName evidence="2">Calmodulin-binding domain-containing protein</fullName>
    </recommendedName>
</protein>
<feature type="region of interest" description="Disordered" evidence="1">
    <location>
        <begin position="882"/>
        <end position="969"/>
    </location>
</feature>
<feature type="region of interest" description="Disordered" evidence="1">
    <location>
        <begin position="209"/>
        <end position="234"/>
    </location>
</feature>
<dbReference type="SMART" id="SM01054">
    <property type="entry name" value="CaM_binding"/>
    <property type="match status" value="2"/>
</dbReference>
<feature type="region of interest" description="Disordered" evidence="1">
    <location>
        <begin position="765"/>
        <end position="786"/>
    </location>
</feature>
<comment type="caution">
    <text evidence="3">The sequence shown here is derived from an EMBL/GenBank/DDBJ whole genome shotgun (WGS) entry which is preliminary data.</text>
</comment>
<feature type="region of interest" description="Disordered" evidence="1">
    <location>
        <begin position="581"/>
        <end position="600"/>
    </location>
</feature>
<feature type="domain" description="Calmodulin-binding" evidence="2">
    <location>
        <begin position="765"/>
        <end position="879"/>
    </location>
</feature>
<dbReference type="PANTHER" id="PTHR33923">
    <property type="entry name" value="CALMODULIN-BINDING PROTEIN-RELATED"/>
    <property type="match status" value="1"/>
</dbReference>
<feature type="domain" description="Calmodulin-binding" evidence="2">
    <location>
        <begin position="1316"/>
        <end position="1426"/>
    </location>
</feature>
<feature type="compositionally biased region" description="Low complexity" evidence="1">
    <location>
        <begin position="210"/>
        <end position="225"/>
    </location>
</feature>
<evidence type="ECO:0000256" key="1">
    <source>
        <dbReference type="SAM" id="MobiDB-lite"/>
    </source>
</evidence>
<feature type="region of interest" description="Disordered" evidence="1">
    <location>
        <begin position="99"/>
        <end position="123"/>
    </location>
</feature>
<reference evidence="3" key="1">
    <citation type="journal article" date="2023" name="Plant Biotechnol. J.">
        <title>Chromosome-level wild Hevea brasiliensis genome provides new tools for genomic-assisted breeding and valuable loci to elevate rubber yield.</title>
        <authorList>
            <person name="Cheng H."/>
            <person name="Song X."/>
            <person name="Hu Y."/>
            <person name="Wu T."/>
            <person name="Yang Q."/>
            <person name="An Z."/>
            <person name="Feng S."/>
            <person name="Deng Z."/>
            <person name="Wu W."/>
            <person name="Zeng X."/>
            <person name="Tu M."/>
            <person name="Wang X."/>
            <person name="Huang H."/>
        </authorList>
    </citation>
    <scope>NUCLEOTIDE SEQUENCE</scope>
    <source>
        <strain evidence="3">MT/VB/25A 57/8</strain>
    </source>
</reference>
<feature type="region of interest" description="Disordered" evidence="1">
    <location>
        <begin position="709"/>
        <end position="751"/>
    </location>
</feature>
<gene>
    <name evidence="3" type="ORF">P3X46_009212</name>
</gene>
<evidence type="ECO:0000313" key="3">
    <source>
        <dbReference type="EMBL" id="KAJ9181037.1"/>
    </source>
</evidence>
<dbReference type="InterPro" id="IPR044681">
    <property type="entry name" value="PICBP-like"/>
</dbReference>
<feature type="compositionally biased region" description="Polar residues" evidence="1">
    <location>
        <begin position="343"/>
        <end position="353"/>
    </location>
</feature>
<feature type="region of interest" description="Disordered" evidence="1">
    <location>
        <begin position="145"/>
        <end position="168"/>
    </location>
</feature>
<feature type="region of interest" description="Disordered" evidence="1">
    <location>
        <begin position="1174"/>
        <end position="1194"/>
    </location>
</feature>
<feature type="compositionally biased region" description="Basic and acidic residues" evidence="1">
    <location>
        <begin position="35"/>
        <end position="46"/>
    </location>
</feature>
<feature type="compositionally biased region" description="Acidic residues" evidence="1">
    <location>
        <begin position="408"/>
        <end position="423"/>
    </location>
</feature>
<feature type="compositionally biased region" description="Polar residues" evidence="1">
    <location>
        <begin position="772"/>
        <end position="786"/>
    </location>
</feature>
<feature type="region of interest" description="Disordered" evidence="1">
    <location>
        <begin position="1"/>
        <end position="49"/>
    </location>
</feature>